<dbReference type="PROSITE" id="PS00723">
    <property type="entry name" value="POLYPRENYL_SYNTHASE_1"/>
    <property type="match status" value="1"/>
</dbReference>
<protein>
    <submittedName>
        <fullName evidence="6">Octaprenyl diphosphate synthase</fullName>
        <ecNumber evidence="6">2.5.1.90</ecNumber>
    </submittedName>
</protein>
<evidence type="ECO:0000313" key="6">
    <source>
        <dbReference type="EMBL" id="CUV01932.1"/>
    </source>
</evidence>
<organism evidence="6">
    <name type="scientific">hydrothermal vent metagenome</name>
    <dbReference type="NCBI Taxonomy" id="652676"/>
    <lineage>
        <taxon>unclassified sequences</taxon>
        <taxon>metagenomes</taxon>
        <taxon>ecological metagenomes</taxon>
    </lineage>
</organism>
<dbReference type="InterPro" id="IPR000092">
    <property type="entry name" value="Polyprenyl_synt"/>
</dbReference>
<keyword evidence="3 6" id="KW-0808">Transferase</keyword>
<keyword evidence="5" id="KW-0460">Magnesium</keyword>
<dbReference type="GO" id="GO:0106350">
    <property type="term" value="F:all-trans-octaprenyl-diphosphate synthase activity"/>
    <property type="evidence" value="ECO:0007669"/>
    <property type="project" value="UniProtKB-EC"/>
</dbReference>
<dbReference type="SFLD" id="SFLDG01017">
    <property type="entry name" value="Polyprenyl_Transferase_Like"/>
    <property type="match status" value="1"/>
</dbReference>
<dbReference type="AlphaFoldDB" id="A0A160V7T1"/>
<evidence type="ECO:0000256" key="5">
    <source>
        <dbReference type="ARBA" id="ARBA00022842"/>
    </source>
</evidence>
<dbReference type="PANTHER" id="PTHR12001:SF69">
    <property type="entry name" value="ALL TRANS-POLYPRENYL-DIPHOSPHATE SYNTHASE PDSS1"/>
    <property type="match status" value="1"/>
</dbReference>
<dbReference type="CDD" id="cd00685">
    <property type="entry name" value="Trans_IPPS_HT"/>
    <property type="match status" value="1"/>
</dbReference>
<comment type="similarity">
    <text evidence="2">Belongs to the FPP/GGPP synthase family.</text>
</comment>
<dbReference type="GO" id="GO:0046872">
    <property type="term" value="F:metal ion binding"/>
    <property type="evidence" value="ECO:0007669"/>
    <property type="project" value="UniProtKB-KW"/>
</dbReference>
<accession>A0A160V7T1</accession>
<dbReference type="InterPro" id="IPR008949">
    <property type="entry name" value="Isoprenoid_synthase_dom_sf"/>
</dbReference>
<dbReference type="EC" id="2.5.1.90" evidence="6"/>
<dbReference type="GO" id="GO:0008299">
    <property type="term" value="P:isoprenoid biosynthetic process"/>
    <property type="evidence" value="ECO:0007669"/>
    <property type="project" value="InterPro"/>
</dbReference>
<dbReference type="Gene3D" id="1.10.600.10">
    <property type="entry name" value="Farnesyl Diphosphate Synthase"/>
    <property type="match status" value="1"/>
</dbReference>
<evidence type="ECO:0000256" key="3">
    <source>
        <dbReference type="ARBA" id="ARBA00022679"/>
    </source>
</evidence>
<evidence type="ECO:0000256" key="1">
    <source>
        <dbReference type="ARBA" id="ARBA00001946"/>
    </source>
</evidence>
<dbReference type="Pfam" id="PF00348">
    <property type="entry name" value="polyprenyl_synt"/>
    <property type="match status" value="1"/>
</dbReference>
<comment type="cofactor">
    <cofactor evidence="1">
        <name>Mg(2+)</name>
        <dbReference type="ChEBI" id="CHEBI:18420"/>
    </cofactor>
</comment>
<gene>
    <name evidence="6" type="ORF">MGWOODY_Clf3020</name>
</gene>
<dbReference type="PROSITE" id="PS00444">
    <property type="entry name" value="POLYPRENYL_SYNTHASE_2"/>
    <property type="match status" value="1"/>
</dbReference>
<sequence>MLHGLDERTASIYSPVRDGLARVDDRLRSLAEAEISPVQPLLQYVTDGGGKRVRPAITLLAAQFHPHDEERPIIMASAVELLHLATLIHDDTVDNSPLRRGRATVSNTWSPHVAVLFGDYVFATSATFVCDTNNIRVIRRFSETIMELASGQLMEYYTSFDASQARDIYQDRIYRKTASLFCTASESGAVLGEAPENEVEALRDYGYNIGMAFQVRDDLLDFQGDPSNLGKPVGSDLLNGVLTLPTIMLMERYPNDDLVQSLFQDRENDTKLNKVVEVINDSTILPDCEQVVQDYSHKACQTLQNLPDCPSKQSLLDLADYITARRR</sequence>
<keyword evidence="4" id="KW-0479">Metal-binding</keyword>
<evidence type="ECO:0000256" key="4">
    <source>
        <dbReference type="ARBA" id="ARBA00022723"/>
    </source>
</evidence>
<dbReference type="InterPro" id="IPR033749">
    <property type="entry name" value="Polyprenyl_synt_CS"/>
</dbReference>
<reference evidence="6" key="1">
    <citation type="submission" date="2015-10" db="EMBL/GenBank/DDBJ databases">
        <authorList>
            <person name="Gilbert D.G."/>
        </authorList>
    </citation>
    <scope>NUCLEOTIDE SEQUENCE</scope>
</reference>
<dbReference type="SUPFAM" id="SSF48576">
    <property type="entry name" value="Terpenoid synthases"/>
    <property type="match status" value="1"/>
</dbReference>
<proteinExistence type="inferred from homology"/>
<dbReference type="EMBL" id="FAXA01000152">
    <property type="protein sequence ID" value="CUV01932.1"/>
    <property type="molecule type" value="Genomic_DNA"/>
</dbReference>
<dbReference type="SFLD" id="SFLDS00005">
    <property type="entry name" value="Isoprenoid_Synthase_Type_I"/>
    <property type="match status" value="1"/>
</dbReference>
<evidence type="ECO:0000256" key="2">
    <source>
        <dbReference type="ARBA" id="ARBA00006706"/>
    </source>
</evidence>
<name>A0A160V7T1_9ZZZZ</name>
<dbReference type="PANTHER" id="PTHR12001">
    <property type="entry name" value="GERANYLGERANYL PYROPHOSPHATE SYNTHASE"/>
    <property type="match status" value="1"/>
</dbReference>